<reference evidence="10 11" key="1">
    <citation type="journal article" date="2019" name="Int. J. Syst. Evol. Microbiol.">
        <title>The Global Catalogue of Microorganisms (GCM) 10K type strain sequencing project: providing services to taxonomists for standard genome sequencing and annotation.</title>
        <authorList>
            <consortium name="The Broad Institute Genomics Platform"/>
            <consortium name="The Broad Institute Genome Sequencing Center for Infectious Disease"/>
            <person name="Wu L."/>
            <person name="Ma J."/>
        </authorList>
    </citation>
    <scope>NUCLEOTIDE SEQUENCE [LARGE SCALE GENOMIC DNA]</scope>
    <source>
        <strain evidence="10 11">JCM 16022</strain>
    </source>
</reference>
<dbReference type="InterPro" id="IPR017438">
    <property type="entry name" value="ATP-NAD_kinase_N"/>
</dbReference>
<dbReference type="RefSeq" id="WP_344147684.1">
    <property type="nucleotide sequence ID" value="NZ_BAAAQR010000001.1"/>
</dbReference>
<dbReference type="PANTHER" id="PTHR12358">
    <property type="entry name" value="SPHINGOSINE KINASE"/>
    <property type="match status" value="1"/>
</dbReference>
<dbReference type="EMBL" id="BAAAQR010000001">
    <property type="protein sequence ID" value="GAA2138864.1"/>
    <property type="molecule type" value="Genomic_DNA"/>
</dbReference>
<dbReference type="GO" id="GO:0016301">
    <property type="term" value="F:kinase activity"/>
    <property type="evidence" value="ECO:0007669"/>
    <property type="project" value="UniProtKB-KW"/>
</dbReference>
<keyword evidence="8" id="KW-1208">Phospholipid metabolism</keyword>
<evidence type="ECO:0000313" key="11">
    <source>
        <dbReference type="Proteomes" id="UP001501771"/>
    </source>
</evidence>
<dbReference type="Proteomes" id="UP001501771">
    <property type="component" value="Unassembled WGS sequence"/>
</dbReference>
<keyword evidence="7" id="KW-0444">Lipid biosynthesis</keyword>
<evidence type="ECO:0000256" key="7">
    <source>
        <dbReference type="ARBA" id="ARBA00023209"/>
    </source>
</evidence>
<keyword evidence="3" id="KW-0808">Transferase</keyword>
<keyword evidence="4" id="KW-0547">Nucleotide-binding</keyword>
<dbReference type="InterPro" id="IPR050187">
    <property type="entry name" value="Lipid_Phosphate_FormReg"/>
</dbReference>
<feature type="domain" description="DAGKc" evidence="9">
    <location>
        <begin position="1"/>
        <end position="128"/>
    </location>
</feature>
<name>A0ABN2Z9K7_9ACTN</name>
<dbReference type="PROSITE" id="PS50146">
    <property type="entry name" value="DAGK"/>
    <property type="match status" value="1"/>
</dbReference>
<dbReference type="Gene3D" id="2.60.200.40">
    <property type="match status" value="1"/>
</dbReference>
<evidence type="ECO:0000256" key="5">
    <source>
        <dbReference type="ARBA" id="ARBA00022777"/>
    </source>
</evidence>
<evidence type="ECO:0000256" key="4">
    <source>
        <dbReference type="ARBA" id="ARBA00022741"/>
    </source>
</evidence>
<evidence type="ECO:0000256" key="2">
    <source>
        <dbReference type="ARBA" id="ARBA00005983"/>
    </source>
</evidence>
<evidence type="ECO:0000256" key="8">
    <source>
        <dbReference type="ARBA" id="ARBA00023264"/>
    </source>
</evidence>
<keyword evidence="7" id="KW-0443">Lipid metabolism</keyword>
<dbReference type="SMART" id="SM00046">
    <property type="entry name" value="DAGKc"/>
    <property type="match status" value="1"/>
</dbReference>
<dbReference type="Pfam" id="PF19279">
    <property type="entry name" value="YegS_C"/>
    <property type="match status" value="1"/>
</dbReference>
<dbReference type="Gene3D" id="3.40.50.10330">
    <property type="entry name" value="Probable inorganic polyphosphate/atp-NAD kinase, domain 1"/>
    <property type="match status" value="1"/>
</dbReference>
<evidence type="ECO:0000256" key="3">
    <source>
        <dbReference type="ARBA" id="ARBA00022679"/>
    </source>
</evidence>
<comment type="similarity">
    <text evidence="2">Belongs to the diacylglycerol/lipid kinase family.</text>
</comment>
<keyword evidence="6" id="KW-0067">ATP-binding</keyword>
<evidence type="ECO:0000256" key="1">
    <source>
        <dbReference type="ARBA" id="ARBA00001946"/>
    </source>
</evidence>
<organism evidence="10 11">
    <name type="scientific">Nocardioides koreensis</name>
    <dbReference type="NCBI Taxonomy" id="433651"/>
    <lineage>
        <taxon>Bacteria</taxon>
        <taxon>Bacillati</taxon>
        <taxon>Actinomycetota</taxon>
        <taxon>Actinomycetes</taxon>
        <taxon>Propionibacteriales</taxon>
        <taxon>Nocardioidaceae</taxon>
        <taxon>Nocardioides</taxon>
    </lineage>
</organism>
<evidence type="ECO:0000259" key="9">
    <source>
        <dbReference type="PROSITE" id="PS50146"/>
    </source>
</evidence>
<dbReference type="InterPro" id="IPR045540">
    <property type="entry name" value="YegS/DAGK_C"/>
</dbReference>
<keyword evidence="11" id="KW-1185">Reference proteome</keyword>
<protein>
    <submittedName>
        <fullName evidence="10">Diacylglycerol kinase</fullName>
    </submittedName>
</protein>
<dbReference type="PANTHER" id="PTHR12358:SF54">
    <property type="entry name" value="SPHINGOSINE KINASE RELATED PROTEIN"/>
    <property type="match status" value="1"/>
</dbReference>
<comment type="cofactor">
    <cofactor evidence="1">
        <name>Mg(2+)</name>
        <dbReference type="ChEBI" id="CHEBI:18420"/>
    </cofactor>
</comment>
<evidence type="ECO:0000256" key="6">
    <source>
        <dbReference type="ARBA" id="ARBA00022840"/>
    </source>
</evidence>
<dbReference type="Pfam" id="PF00781">
    <property type="entry name" value="DAGK_cat"/>
    <property type="match status" value="1"/>
</dbReference>
<sequence length="309" mass="32866">MDPLLVITNSDAGTADEESLDLALAVLREHVSVEVQATGDPGELDGVLHRAGSRRIVVAGGDGSLHAVISALHRRNDLKNSVLGLLPLGTGNDFARGTDIPLDIEEAARVILHGEVRPMDVVVDEVGEVVVNSVHVGAGANASRRGARWKERLGSIGVGKVNLGKLGYPIGAALTAWKPPILRLRVEVDGRVVNDFDQPVLMVAVGNGSSVGGGAELTPDANPEDGRVDVMISRAVGPMERVRYAVHLGLARHPEREDVTYLRGSSVSVTGEEFWVSADGEIYGPERQRTWHVEPEAYSMVLPRPGSSS</sequence>
<dbReference type="InterPro" id="IPR001206">
    <property type="entry name" value="Diacylglycerol_kinase_cat_dom"/>
</dbReference>
<keyword evidence="5 10" id="KW-0418">Kinase</keyword>
<comment type="caution">
    <text evidence="10">The sequence shown here is derived from an EMBL/GenBank/DDBJ whole genome shotgun (WGS) entry which is preliminary data.</text>
</comment>
<proteinExistence type="inferred from homology"/>
<accession>A0ABN2Z9K7</accession>
<gene>
    <name evidence="10" type="ORF">GCM10009844_07210</name>
</gene>
<dbReference type="InterPro" id="IPR016064">
    <property type="entry name" value="NAD/diacylglycerol_kinase_sf"/>
</dbReference>
<dbReference type="SUPFAM" id="SSF111331">
    <property type="entry name" value="NAD kinase/diacylglycerol kinase-like"/>
    <property type="match status" value="1"/>
</dbReference>
<keyword evidence="7" id="KW-0594">Phospholipid biosynthesis</keyword>
<evidence type="ECO:0000313" key="10">
    <source>
        <dbReference type="EMBL" id="GAA2138864.1"/>
    </source>
</evidence>